<feature type="transmembrane region" description="Helical" evidence="1">
    <location>
        <begin position="6"/>
        <end position="24"/>
    </location>
</feature>
<protein>
    <submittedName>
        <fullName evidence="2">Uncharacterized protein</fullName>
    </submittedName>
</protein>
<dbReference type="AlphaFoldDB" id="A0A1Q3FPJ9"/>
<name>A0A1Q3FPJ9_CULTA</name>
<dbReference type="EMBL" id="GFDL01005642">
    <property type="protein sequence ID" value="JAV29403.1"/>
    <property type="molecule type" value="Transcribed_RNA"/>
</dbReference>
<sequence>MTSRNWWTILGPAAMVTTIAFVLIDRGVALDCHFCIGIDNCNYTSEENRSLIEIDSKVVSCTHELVHLTNESLAGFMPTLVWTPVRSTEEFQCVHVRATSLADITFLFVRGCTYAINNQSFCDLKHSSFQGTRECVACDDADSCNDVPSSASRSSLTTWLTTITAMVIAASAVIQR</sequence>
<keyword evidence="1" id="KW-1133">Transmembrane helix</keyword>
<accession>A0A1Q3FPJ9</accession>
<evidence type="ECO:0000256" key="1">
    <source>
        <dbReference type="SAM" id="Phobius"/>
    </source>
</evidence>
<organism evidence="2">
    <name type="scientific">Culex tarsalis</name>
    <name type="common">Encephalitis mosquito</name>
    <dbReference type="NCBI Taxonomy" id="7177"/>
    <lineage>
        <taxon>Eukaryota</taxon>
        <taxon>Metazoa</taxon>
        <taxon>Ecdysozoa</taxon>
        <taxon>Arthropoda</taxon>
        <taxon>Hexapoda</taxon>
        <taxon>Insecta</taxon>
        <taxon>Pterygota</taxon>
        <taxon>Neoptera</taxon>
        <taxon>Endopterygota</taxon>
        <taxon>Diptera</taxon>
        <taxon>Nematocera</taxon>
        <taxon>Culicoidea</taxon>
        <taxon>Culicidae</taxon>
        <taxon>Culicinae</taxon>
        <taxon>Culicini</taxon>
        <taxon>Culex</taxon>
        <taxon>Culex</taxon>
    </lineage>
</organism>
<evidence type="ECO:0000313" key="2">
    <source>
        <dbReference type="EMBL" id="JAV29403.1"/>
    </source>
</evidence>
<proteinExistence type="predicted"/>
<keyword evidence="1" id="KW-0812">Transmembrane</keyword>
<feature type="transmembrane region" description="Helical" evidence="1">
    <location>
        <begin position="156"/>
        <end position="174"/>
    </location>
</feature>
<reference evidence="2" key="1">
    <citation type="submission" date="2017-01" db="EMBL/GenBank/DDBJ databases">
        <title>A deep insight into the sialotranscriptome of adult male and female Cluex tarsalis mosquitoes.</title>
        <authorList>
            <person name="Ribeiro J.M."/>
            <person name="Moreira F."/>
            <person name="Bernard K.A."/>
            <person name="Calvo E."/>
        </authorList>
    </citation>
    <scope>NUCLEOTIDE SEQUENCE</scope>
    <source>
        <strain evidence="2">Kern County</strain>
        <tissue evidence="2">Salivary glands</tissue>
    </source>
</reference>
<keyword evidence="1" id="KW-0472">Membrane</keyword>